<evidence type="ECO:0000313" key="2">
    <source>
        <dbReference type="Proteomes" id="UP001319846"/>
    </source>
</evidence>
<sequence length="147" mass="16475">MATDLSVGDVAKRSGVRVSTLHFYESKGLIQSWRTSGNQRRYPRSVLRRIAVIRIAQRAGIPLAMTKEHLDSIPTDRQLSAADWQAITAAWREEIDRRVESLMQLRNQMDRCIGCGCLSLADCPLRNQDDHLAEEGPGARLLVSSTD</sequence>
<keyword evidence="2" id="KW-1185">Reference proteome</keyword>
<accession>A0ACC5VWC3</accession>
<gene>
    <name evidence="1" type="primary">soxR</name>
    <name evidence="1" type="ORF">HW452_11210</name>
</gene>
<reference evidence="1" key="1">
    <citation type="submission" date="2020-06" db="EMBL/GenBank/DDBJ databases">
        <title>Whole Genome Sequence of Halomonas aquamarina MB598.</title>
        <authorList>
            <person name="Pervaiz M."/>
            <person name="Fariq A."/>
            <person name="Yasmin A."/>
            <person name="Welch M."/>
        </authorList>
    </citation>
    <scope>NUCLEOTIDE SEQUENCE</scope>
    <source>
        <strain evidence="1">MB598</strain>
    </source>
</reference>
<comment type="caution">
    <text evidence="1">The sequence shown here is derived from an EMBL/GenBank/DDBJ whole genome shotgun (WGS) entry which is preliminary data.</text>
</comment>
<name>A0ACC5VWC3_9GAMM</name>
<protein>
    <submittedName>
        <fullName evidence="1">Redox-sensitive transcriptional activator SoxR</fullName>
    </submittedName>
</protein>
<organism evidence="1 2">
    <name type="scientific">Vreelandella aquamarina</name>
    <dbReference type="NCBI Taxonomy" id="77097"/>
    <lineage>
        <taxon>Bacteria</taxon>
        <taxon>Pseudomonadati</taxon>
        <taxon>Pseudomonadota</taxon>
        <taxon>Gammaproteobacteria</taxon>
        <taxon>Oceanospirillales</taxon>
        <taxon>Halomonadaceae</taxon>
        <taxon>Vreelandella</taxon>
    </lineage>
</organism>
<evidence type="ECO:0000313" key="1">
    <source>
        <dbReference type="EMBL" id="MBZ5488091.1"/>
    </source>
</evidence>
<dbReference type="EMBL" id="JABYQT010000006">
    <property type="protein sequence ID" value="MBZ5488091.1"/>
    <property type="molecule type" value="Genomic_DNA"/>
</dbReference>
<dbReference type="Proteomes" id="UP001319846">
    <property type="component" value="Unassembled WGS sequence"/>
</dbReference>
<proteinExistence type="predicted"/>